<evidence type="ECO:0000313" key="2">
    <source>
        <dbReference type="EMBL" id="MPM59694.1"/>
    </source>
</evidence>
<dbReference type="NCBIfam" id="TIGR02532">
    <property type="entry name" value="IV_pilin_GFxxxE"/>
    <property type="match status" value="1"/>
</dbReference>
<comment type="caution">
    <text evidence="2">The sequence shown here is derived from an EMBL/GenBank/DDBJ whole genome shotgun (WGS) entry which is preliminary data.</text>
</comment>
<dbReference type="AlphaFoldDB" id="A0A645BDB7"/>
<name>A0A645BDB7_9ZZZZ</name>
<dbReference type="InterPro" id="IPR045584">
    <property type="entry name" value="Pilin-like"/>
</dbReference>
<dbReference type="Gene3D" id="3.30.700.10">
    <property type="entry name" value="Glycoprotein, Type 4 Pilin"/>
    <property type="match status" value="1"/>
</dbReference>
<dbReference type="EMBL" id="VSSQ01017413">
    <property type="protein sequence ID" value="MPM59694.1"/>
    <property type="molecule type" value="Genomic_DNA"/>
</dbReference>
<accession>A0A645BDB7</accession>
<sequence length="120" mass="13156">MNKLNALRKKLKNKKGFTLMEMLIVVAIIVILLAIAIPSFNNALRKSKLAADEANVRAWYAQVMVDLMTDPEADVPSEYKGGTLQLGDVADSDITGDSAENFKVVYKTTDGDDTMSFPQS</sequence>
<organism evidence="2">
    <name type="scientific">bioreactor metagenome</name>
    <dbReference type="NCBI Taxonomy" id="1076179"/>
    <lineage>
        <taxon>unclassified sequences</taxon>
        <taxon>metagenomes</taxon>
        <taxon>ecological metagenomes</taxon>
    </lineage>
</organism>
<feature type="transmembrane region" description="Helical" evidence="1">
    <location>
        <begin position="21"/>
        <end position="40"/>
    </location>
</feature>
<dbReference type="SUPFAM" id="SSF54523">
    <property type="entry name" value="Pili subunits"/>
    <property type="match status" value="1"/>
</dbReference>
<evidence type="ECO:0008006" key="3">
    <source>
        <dbReference type="Google" id="ProtNLM"/>
    </source>
</evidence>
<dbReference type="InterPro" id="IPR012902">
    <property type="entry name" value="N_methyl_site"/>
</dbReference>
<keyword evidence="1" id="KW-0472">Membrane</keyword>
<gene>
    <name evidence="2" type="ORF">SDC9_106540</name>
</gene>
<evidence type="ECO:0000256" key="1">
    <source>
        <dbReference type="SAM" id="Phobius"/>
    </source>
</evidence>
<protein>
    <recommendedName>
        <fullName evidence="3">Fimbrial protein</fullName>
    </recommendedName>
</protein>
<proteinExistence type="predicted"/>
<keyword evidence="1" id="KW-0812">Transmembrane</keyword>
<keyword evidence="1" id="KW-1133">Transmembrane helix</keyword>
<reference evidence="2" key="1">
    <citation type="submission" date="2019-08" db="EMBL/GenBank/DDBJ databases">
        <authorList>
            <person name="Kucharzyk K."/>
            <person name="Murdoch R.W."/>
            <person name="Higgins S."/>
            <person name="Loffler F."/>
        </authorList>
    </citation>
    <scope>NUCLEOTIDE SEQUENCE</scope>
</reference>
<dbReference type="Pfam" id="PF07963">
    <property type="entry name" value="N_methyl"/>
    <property type="match status" value="1"/>
</dbReference>